<evidence type="ECO:0000313" key="2">
    <source>
        <dbReference type="EMBL" id="ABK24442.1"/>
    </source>
</evidence>
<feature type="transmembrane region" description="Helical" evidence="1">
    <location>
        <begin position="279"/>
        <end position="297"/>
    </location>
</feature>
<dbReference type="PANTHER" id="PTHR36074">
    <property type="entry name" value="ISOPENTENYL-DIPHOSPHATE DELTA-ISOMERASE"/>
    <property type="match status" value="1"/>
</dbReference>
<organism evidence="2">
    <name type="scientific">Picea sitchensis</name>
    <name type="common">Sitka spruce</name>
    <name type="synonym">Pinus sitchensis</name>
    <dbReference type="NCBI Taxonomy" id="3332"/>
    <lineage>
        <taxon>Eukaryota</taxon>
        <taxon>Viridiplantae</taxon>
        <taxon>Streptophyta</taxon>
        <taxon>Embryophyta</taxon>
        <taxon>Tracheophyta</taxon>
        <taxon>Spermatophyta</taxon>
        <taxon>Pinopsida</taxon>
        <taxon>Pinidae</taxon>
        <taxon>Conifers I</taxon>
        <taxon>Pinales</taxon>
        <taxon>Pinaceae</taxon>
        <taxon>Picea</taxon>
    </lineage>
</organism>
<dbReference type="OMA" id="ASWLIQV"/>
<dbReference type="EMBL" id="EF085134">
    <property type="protein sequence ID" value="ABK24442.1"/>
    <property type="molecule type" value="mRNA"/>
</dbReference>
<accession>A9NUY1</accession>
<protein>
    <submittedName>
        <fullName evidence="2">Uncharacterized protein</fullName>
    </submittedName>
</protein>
<keyword evidence="1" id="KW-0472">Membrane</keyword>
<feature type="transmembrane region" description="Helical" evidence="1">
    <location>
        <begin position="303"/>
        <end position="322"/>
    </location>
</feature>
<evidence type="ECO:0000256" key="1">
    <source>
        <dbReference type="SAM" id="Phobius"/>
    </source>
</evidence>
<name>A9NUY1_PICSI</name>
<dbReference type="AlphaFoldDB" id="A9NUY1"/>
<proteinExistence type="evidence at transcript level"/>
<reference evidence="2" key="1">
    <citation type="journal article" date="2008" name="BMC Genomics">
        <title>A conifer genomics resource of 200,000 spruce (Picea spp.) ESTs and 6,464 high-quality, sequence-finished full-length cDNAs for Sitka spruce (Picea sitchensis).</title>
        <authorList>
            <person name="Ralph S.G."/>
            <person name="Chun H.J."/>
            <person name="Kolosova N."/>
            <person name="Cooper D."/>
            <person name="Oddy C."/>
            <person name="Ritland C.E."/>
            <person name="Kirkpatrick R."/>
            <person name="Moore R."/>
            <person name="Barber S."/>
            <person name="Holt R.A."/>
            <person name="Jones S.J."/>
            <person name="Marra M.A."/>
            <person name="Douglas C.J."/>
            <person name="Ritland K."/>
            <person name="Bohlmann J."/>
        </authorList>
    </citation>
    <scope>NUCLEOTIDE SEQUENCE</scope>
    <source>
        <tissue evidence="2">Green portion of the leader tissue</tissue>
    </source>
</reference>
<dbReference type="PANTHER" id="PTHR36074:SF1">
    <property type="entry name" value="ISOPENTENYL-DIPHOSPHATE DELTA-ISOMERASE"/>
    <property type="match status" value="1"/>
</dbReference>
<sequence length="326" mass="36313">MAGIGVVLDLLKKSPGLSTKSLHSSSAAFFSASIATTAAASALTFFPNYSSFASQFLLSGAGSIAYCDAAVGLDDIRYSSDNAYRDPTYDYASSVKTYNIELKPLFSAFSPKTLGMTTLRALVMFYLPLLEPHLEEEHDDDDNFEDEQQERQPVDLVIPLKKSVKQIFRETTMLTTRRVLERLAVHYVSQRMAWKLLKDLSKSAERKACRHLSRFNFFLCVSRTTFRGHFLGVAASWVVQVGIEVYHYVSDIWKHENQSDRSNQVQVLRRRALNTTVRCGFSLVFASIGAGLGAMLMRPSSGQWLGCAVGDIAGPFIAGFLIRSWD</sequence>
<feature type="transmembrane region" description="Helical" evidence="1">
    <location>
        <begin position="27"/>
        <end position="46"/>
    </location>
</feature>
<keyword evidence="1" id="KW-1133">Transmembrane helix</keyword>
<keyword evidence="1" id="KW-0812">Transmembrane</keyword>